<dbReference type="RefSeq" id="WP_158897704.1">
    <property type="nucleotide sequence ID" value="NZ_CP035733.1"/>
</dbReference>
<feature type="chain" id="PRO_5026345787" evidence="1">
    <location>
        <begin position="20"/>
        <end position="98"/>
    </location>
</feature>
<proteinExistence type="predicted"/>
<evidence type="ECO:0000313" key="4">
    <source>
        <dbReference type="Proteomes" id="UP000428803"/>
    </source>
</evidence>
<dbReference type="InterPro" id="IPR011992">
    <property type="entry name" value="EF-hand-dom_pair"/>
</dbReference>
<dbReference type="Proteomes" id="UP000428803">
    <property type="component" value="Chromosome"/>
</dbReference>
<dbReference type="PROSITE" id="PS00018">
    <property type="entry name" value="EF_HAND_1"/>
    <property type="match status" value="1"/>
</dbReference>
<dbReference type="OrthoDB" id="8404005at2"/>
<evidence type="ECO:0000256" key="1">
    <source>
        <dbReference type="SAM" id="SignalP"/>
    </source>
</evidence>
<reference evidence="4" key="1">
    <citation type="submission" date="2019-01" db="EMBL/GenBank/DDBJ databases">
        <title>Sphingorhabdus lacus sp.nov., isolated from an oligotrophic freshwater lake.</title>
        <authorList>
            <person name="Park M."/>
        </authorList>
    </citation>
    <scope>NUCLEOTIDE SEQUENCE [LARGE SCALE GENOMIC DNA]</scope>
    <source>
        <strain evidence="4">IMCC1753</strain>
    </source>
</reference>
<keyword evidence="1" id="KW-0732">Signal</keyword>
<dbReference type="InterPro" id="IPR002048">
    <property type="entry name" value="EF_hand_dom"/>
</dbReference>
<evidence type="ECO:0000259" key="2">
    <source>
        <dbReference type="PROSITE" id="PS50222"/>
    </source>
</evidence>
<gene>
    <name evidence="3" type="ORF">EUU25_01450</name>
</gene>
<organism evidence="3 4">
    <name type="scientific">Sphingorhabdus lacus</name>
    <dbReference type="NCBI Taxonomy" id="392610"/>
    <lineage>
        <taxon>Bacteria</taxon>
        <taxon>Pseudomonadati</taxon>
        <taxon>Pseudomonadota</taxon>
        <taxon>Alphaproteobacteria</taxon>
        <taxon>Sphingomonadales</taxon>
        <taxon>Sphingomonadaceae</taxon>
        <taxon>Sphingorhabdus</taxon>
    </lineage>
</organism>
<dbReference type="EMBL" id="CP035733">
    <property type="protein sequence ID" value="QGY82084.1"/>
    <property type="molecule type" value="Genomic_DNA"/>
</dbReference>
<dbReference type="SUPFAM" id="SSF47473">
    <property type="entry name" value="EF-hand"/>
    <property type="match status" value="1"/>
</dbReference>
<dbReference type="Gene3D" id="1.10.238.10">
    <property type="entry name" value="EF-hand"/>
    <property type="match status" value="1"/>
</dbReference>
<feature type="domain" description="EF-hand" evidence="2">
    <location>
        <begin position="55"/>
        <end position="90"/>
    </location>
</feature>
<sequence>MLKSIAVGASLLCATVAFAQQAPQPPAGPGGGMPSPDQIFGFLDADKDGFIAKEEARGPMVQHFEYIDADKDGKISPVELKTAMEAMRPPEPAKGDAE</sequence>
<evidence type="ECO:0000313" key="3">
    <source>
        <dbReference type="EMBL" id="QGY82084.1"/>
    </source>
</evidence>
<dbReference type="Pfam" id="PF13202">
    <property type="entry name" value="EF-hand_5"/>
    <property type="match status" value="2"/>
</dbReference>
<name>A0A6I6LBB1_9SPHN</name>
<dbReference type="InterPro" id="IPR018247">
    <property type="entry name" value="EF_Hand_1_Ca_BS"/>
</dbReference>
<feature type="signal peptide" evidence="1">
    <location>
        <begin position="1"/>
        <end position="19"/>
    </location>
</feature>
<accession>A0A6I6LBB1</accession>
<keyword evidence="4" id="KW-1185">Reference proteome</keyword>
<dbReference type="KEGG" id="slaa:EUU25_01450"/>
<protein>
    <submittedName>
        <fullName evidence="3">EF-hand domain-containing protein</fullName>
    </submittedName>
</protein>
<dbReference type="AlphaFoldDB" id="A0A6I6LBB1"/>
<dbReference type="PROSITE" id="PS50222">
    <property type="entry name" value="EF_HAND_2"/>
    <property type="match status" value="1"/>
</dbReference>
<dbReference type="GO" id="GO:0005509">
    <property type="term" value="F:calcium ion binding"/>
    <property type="evidence" value="ECO:0007669"/>
    <property type="project" value="InterPro"/>
</dbReference>